<evidence type="ECO:0000256" key="5">
    <source>
        <dbReference type="ARBA" id="ARBA00022692"/>
    </source>
</evidence>
<sequence length="363" mass="39072">MKKLLLATAVAALSVSAANAAPTVYGKAFLAADYVNTDFDSNTGFPAFNYDEDTVEINSHASRIGIKGSEAMTANTDVIYQLEYGTRIDGDNNGFTNRDTYLGVVNKQFGEVRVGKNQSSLASIDNVVVGQGYWDNLGTTQNENEAVDALNMADSNRIPSSVIWTAPKYDGLPLQFTAMYSSDDANNNDNAGFGVAAMFDQGTGFTAGIAYDKDQNIEGDIIRATTSVDLGKYIAAPVTLGVLYQVADYDGVDNSSDSKKEKGLIVSGQMGLTNFARPASIYAQYNNTSNLNGFNNSDSDQIVVGGKYFFKDNIIMHAYAGMNKADNAAYTWTDSSREENDQLVRTSGDAKVVVIGTGLEYKF</sequence>
<dbReference type="Pfam" id="PF00267">
    <property type="entry name" value="Porin_1"/>
    <property type="match status" value="1"/>
</dbReference>
<keyword evidence="7" id="KW-0406">Ion transport</keyword>
<keyword evidence="5" id="KW-0812">Transmembrane</keyword>
<evidence type="ECO:0000256" key="8">
    <source>
        <dbReference type="ARBA" id="ARBA00023114"/>
    </source>
</evidence>
<proteinExistence type="predicted"/>
<dbReference type="Proteomes" id="UP000076104">
    <property type="component" value="Chromosome"/>
</dbReference>
<dbReference type="PANTHER" id="PTHR34501:SF9">
    <property type="entry name" value="MAJOR OUTER MEMBRANE PROTEIN P.IA"/>
    <property type="match status" value="1"/>
</dbReference>
<dbReference type="InterPro" id="IPR033900">
    <property type="entry name" value="Gram_neg_porin_domain"/>
</dbReference>
<gene>
    <name evidence="12" type="ORF">A3K91_2096</name>
</gene>
<evidence type="ECO:0000256" key="6">
    <source>
        <dbReference type="ARBA" id="ARBA00022729"/>
    </source>
</evidence>
<dbReference type="InterPro" id="IPR001702">
    <property type="entry name" value="Porin_Gram-ve"/>
</dbReference>
<evidence type="ECO:0000256" key="7">
    <source>
        <dbReference type="ARBA" id="ARBA00023065"/>
    </source>
</evidence>
<keyword evidence="10" id="KW-0998">Cell outer membrane</keyword>
<evidence type="ECO:0000256" key="9">
    <source>
        <dbReference type="ARBA" id="ARBA00023136"/>
    </source>
</evidence>
<evidence type="ECO:0000313" key="12">
    <source>
        <dbReference type="EMBL" id="AMT97678.1"/>
    </source>
</evidence>
<keyword evidence="13" id="KW-1185">Reference proteome</keyword>
<evidence type="ECO:0000256" key="3">
    <source>
        <dbReference type="ARBA" id="ARBA00022448"/>
    </source>
</evidence>
<evidence type="ECO:0000313" key="13">
    <source>
        <dbReference type="Proteomes" id="UP000076104"/>
    </source>
</evidence>
<keyword evidence="4" id="KW-1134">Transmembrane beta strand</keyword>
<evidence type="ECO:0000256" key="1">
    <source>
        <dbReference type="ARBA" id="ARBA00004571"/>
    </source>
</evidence>
<dbReference type="Gene3D" id="2.40.160.10">
    <property type="entry name" value="Porin"/>
    <property type="match status" value="1"/>
</dbReference>
<name>A0ABN4N3T9_9GAMM</name>
<comment type="subcellular location">
    <subcellularLocation>
        <location evidence="1">Cell outer membrane</location>
        <topology evidence="1">Multi-pass membrane protein</topology>
    </subcellularLocation>
</comment>
<reference evidence="12 13" key="1">
    <citation type="submission" date="2016-03" db="EMBL/GenBank/DDBJ databases">
        <title>Genome sequencing of Psychrobacter alimentarius PAMC 27889.</title>
        <authorList>
            <person name="Lee J."/>
            <person name="Kim O.-S."/>
        </authorList>
    </citation>
    <scope>NUCLEOTIDE SEQUENCE [LARGE SCALE GENOMIC DNA]</scope>
    <source>
        <strain evidence="12 13">PAMC 27889</strain>
    </source>
</reference>
<dbReference type="InterPro" id="IPR023614">
    <property type="entry name" value="Porin_dom_sf"/>
</dbReference>
<evidence type="ECO:0000256" key="4">
    <source>
        <dbReference type="ARBA" id="ARBA00022452"/>
    </source>
</evidence>
<comment type="subunit">
    <text evidence="2">Homotrimer.</text>
</comment>
<dbReference type="GeneID" id="33060195"/>
<keyword evidence="9" id="KW-0472">Membrane</keyword>
<feature type="signal peptide" evidence="11">
    <location>
        <begin position="1"/>
        <end position="20"/>
    </location>
</feature>
<evidence type="ECO:0000256" key="11">
    <source>
        <dbReference type="SAM" id="SignalP"/>
    </source>
</evidence>
<dbReference type="RefSeq" id="WP_062845218.1">
    <property type="nucleotide sequence ID" value="NZ_CP014945.1"/>
</dbReference>
<dbReference type="CDD" id="cd00342">
    <property type="entry name" value="gram_neg_porins"/>
    <property type="match status" value="1"/>
</dbReference>
<keyword evidence="8" id="KW-0626">Porin</keyword>
<feature type="chain" id="PRO_5046454154" evidence="11">
    <location>
        <begin position="21"/>
        <end position="363"/>
    </location>
</feature>
<evidence type="ECO:0000256" key="10">
    <source>
        <dbReference type="ARBA" id="ARBA00023237"/>
    </source>
</evidence>
<protein>
    <submittedName>
        <fullName evidence="12">Porin</fullName>
    </submittedName>
</protein>
<dbReference type="EMBL" id="CP014945">
    <property type="protein sequence ID" value="AMT97678.1"/>
    <property type="molecule type" value="Genomic_DNA"/>
</dbReference>
<organism evidence="12 13">
    <name type="scientific">Psychrobacter alimentarius</name>
    <dbReference type="NCBI Taxonomy" id="261164"/>
    <lineage>
        <taxon>Bacteria</taxon>
        <taxon>Pseudomonadati</taxon>
        <taxon>Pseudomonadota</taxon>
        <taxon>Gammaproteobacteria</taxon>
        <taxon>Moraxellales</taxon>
        <taxon>Moraxellaceae</taxon>
        <taxon>Psychrobacter</taxon>
    </lineage>
</organism>
<dbReference type="InterPro" id="IPR050298">
    <property type="entry name" value="Gram-neg_bact_OMP"/>
</dbReference>
<keyword evidence="6 11" id="KW-0732">Signal</keyword>
<evidence type="ECO:0000256" key="2">
    <source>
        <dbReference type="ARBA" id="ARBA00011233"/>
    </source>
</evidence>
<keyword evidence="3" id="KW-0813">Transport</keyword>
<accession>A0ABN4N3T9</accession>
<dbReference type="SUPFAM" id="SSF56935">
    <property type="entry name" value="Porins"/>
    <property type="match status" value="1"/>
</dbReference>
<dbReference type="PANTHER" id="PTHR34501">
    <property type="entry name" value="PROTEIN YDDL-RELATED"/>
    <property type="match status" value="1"/>
</dbReference>